<evidence type="ECO:0000256" key="2">
    <source>
        <dbReference type="ARBA" id="ARBA00008072"/>
    </source>
</evidence>
<comment type="cofactor">
    <cofactor evidence="1">
        <name>Zn(2+)</name>
        <dbReference type="ChEBI" id="CHEBI:29105"/>
    </cofactor>
</comment>
<dbReference type="InterPro" id="IPR013154">
    <property type="entry name" value="ADH-like_N"/>
</dbReference>
<evidence type="ECO:0000313" key="8">
    <source>
        <dbReference type="EMBL" id="RFU25306.1"/>
    </source>
</evidence>
<dbReference type="GO" id="GO:0005737">
    <property type="term" value="C:cytoplasm"/>
    <property type="evidence" value="ECO:0007669"/>
    <property type="project" value="TreeGrafter"/>
</dbReference>
<comment type="caution">
    <text evidence="8">The sequence shown here is derived from an EMBL/GenBank/DDBJ whole genome shotgun (WGS) entry which is preliminary data.</text>
</comment>
<dbReference type="InterPro" id="IPR036291">
    <property type="entry name" value="NAD(P)-bd_dom_sf"/>
</dbReference>
<keyword evidence="9" id="KW-1185">Reference proteome</keyword>
<accession>A0A3E2GW21</accession>
<dbReference type="SUPFAM" id="SSF50129">
    <property type="entry name" value="GroES-like"/>
    <property type="match status" value="1"/>
</dbReference>
<evidence type="ECO:0008006" key="10">
    <source>
        <dbReference type="Google" id="ProtNLM"/>
    </source>
</evidence>
<feature type="domain" description="Alcohol dehydrogenase-like N-terminal" evidence="7">
    <location>
        <begin position="27"/>
        <end position="148"/>
    </location>
</feature>
<keyword evidence="5" id="KW-0560">Oxidoreductase</keyword>
<dbReference type="InterPro" id="IPR013149">
    <property type="entry name" value="ADH-like_C"/>
</dbReference>
<reference evidence="8 9" key="1">
    <citation type="submission" date="2018-05" db="EMBL/GenBank/DDBJ databases">
        <title>Draft genome sequence of Scytalidium lignicola DSM 105466, a ubiquitous saprotrophic fungus.</title>
        <authorList>
            <person name="Buettner E."/>
            <person name="Gebauer A.M."/>
            <person name="Hofrichter M."/>
            <person name="Liers C."/>
            <person name="Kellner H."/>
        </authorList>
    </citation>
    <scope>NUCLEOTIDE SEQUENCE [LARGE SCALE GENOMIC DNA]</scope>
    <source>
        <strain evidence="8 9">DSM 105466</strain>
    </source>
</reference>
<sequence length="334" mass="35680">MKAQFLESFNSPYVLRSTPVPTLKSDYDLLIRITAASYCHTDRVLASGAIQSESYPQTLPHIASHEFAGTVVVAGPAVTEFKPGQEVGVAVSAYHACGSCEECLSTGPLEDPPGYSPRCPNSKSLGMDSNGGFAEYAVVDSRQVTPIPNGMTGVDTAPLMCAGHLGIQFAANMGLRVFGVENAEKPLELAESLNTGAVIVNATTTSPEELLEIAAREDPEGKPNGLHAVIILPESQAAFDYGMKLLRTHGKCMLLSFPESGFHISARDVVFRDIQIIGSVNGSNKMLREMMAFVSKYGIRAKTKTFPLANLNQLVEQNLKGEGGKLVVDMAKTA</sequence>
<evidence type="ECO:0000256" key="3">
    <source>
        <dbReference type="ARBA" id="ARBA00022723"/>
    </source>
</evidence>
<evidence type="ECO:0000256" key="4">
    <source>
        <dbReference type="ARBA" id="ARBA00022833"/>
    </source>
</evidence>
<dbReference type="GO" id="GO:0046872">
    <property type="term" value="F:metal ion binding"/>
    <property type="evidence" value="ECO:0007669"/>
    <property type="project" value="UniProtKB-KW"/>
</dbReference>
<feature type="non-terminal residue" evidence="8">
    <location>
        <position position="334"/>
    </location>
</feature>
<dbReference type="AlphaFoldDB" id="A0A3E2GW21"/>
<evidence type="ECO:0000256" key="1">
    <source>
        <dbReference type="ARBA" id="ARBA00001947"/>
    </source>
</evidence>
<keyword evidence="3" id="KW-0479">Metal-binding</keyword>
<dbReference type="OrthoDB" id="256333at2759"/>
<dbReference type="SUPFAM" id="SSF51735">
    <property type="entry name" value="NAD(P)-binding Rossmann-fold domains"/>
    <property type="match status" value="1"/>
</dbReference>
<evidence type="ECO:0000259" key="7">
    <source>
        <dbReference type="Pfam" id="PF08240"/>
    </source>
</evidence>
<dbReference type="InterPro" id="IPR011032">
    <property type="entry name" value="GroES-like_sf"/>
</dbReference>
<dbReference type="Gene3D" id="3.40.50.720">
    <property type="entry name" value="NAD(P)-binding Rossmann-like Domain"/>
    <property type="match status" value="1"/>
</dbReference>
<protein>
    <recommendedName>
        <fullName evidence="10">Enoyl reductase (ER) domain-containing protein</fullName>
    </recommendedName>
</protein>
<evidence type="ECO:0000259" key="6">
    <source>
        <dbReference type="Pfam" id="PF00107"/>
    </source>
</evidence>
<dbReference type="Pfam" id="PF00107">
    <property type="entry name" value="ADH_zinc_N"/>
    <property type="match status" value="1"/>
</dbReference>
<dbReference type="Gene3D" id="3.90.180.10">
    <property type="entry name" value="Medium-chain alcohol dehydrogenases, catalytic domain"/>
    <property type="match status" value="2"/>
</dbReference>
<dbReference type="Proteomes" id="UP000258309">
    <property type="component" value="Unassembled WGS sequence"/>
</dbReference>
<dbReference type="GO" id="GO:0004022">
    <property type="term" value="F:alcohol dehydrogenase (NAD+) activity"/>
    <property type="evidence" value="ECO:0007669"/>
    <property type="project" value="TreeGrafter"/>
</dbReference>
<gene>
    <name evidence="8" type="ORF">B7463_g11041</name>
</gene>
<proteinExistence type="inferred from homology"/>
<dbReference type="EMBL" id="NCSJ02000344">
    <property type="protein sequence ID" value="RFU25306.1"/>
    <property type="molecule type" value="Genomic_DNA"/>
</dbReference>
<organism evidence="8 9">
    <name type="scientific">Scytalidium lignicola</name>
    <name type="common">Hyphomycete</name>
    <dbReference type="NCBI Taxonomy" id="5539"/>
    <lineage>
        <taxon>Eukaryota</taxon>
        <taxon>Fungi</taxon>
        <taxon>Dikarya</taxon>
        <taxon>Ascomycota</taxon>
        <taxon>Pezizomycotina</taxon>
        <taxon>Leotiomycetes</taxon>
        <taxon>Leotiomycetes incertae sedis</taxon>
        <taxon>Scytalidium</taxon>
    </lineage>
</organism>
<keyword evidence="4" id="KW-0862">Zinc</keyword>
<dbReference type="STRING" id="5539.A0A3E2GW21"/>
<dbReference type="OMA" id="HIASHEF"/>
<dbReference type="Pfam" id="PF08240">
    <property type="entry name" value="ADH_N"/>
    <property type="match status" value="1"/>
</dbReference>
<evidence type="ECO:0000256" key="5">
    <source>
        <dbReference type="ARBA" id="ARBA00023002"/>
    </source>
</evidence>
<comment type="similarity">
    <text evidence="2">Belongs to the zinc-containing alcohol dehydrogenase family.</text>
</comment>
<evidence type="ECO:0000313" key="9">
    <source>
        <dbReference type="Proteomes" id="UP000258309"/>
    </source>
</evidence>
<dbReference type="PANTHER" id="PTHR42940:SF8">
    <property type="entry name" value="VACUOLAR PROTEIN SORTING-ASSOCIATED PROTEIN 11"/>
    <property type="match status" value="1"/>
</dbReference>
<feature type="non-terminal residue" evidence="8">
    <location>
        <position position="1"/>
    </location>
</feature>
<name>A0A3E2GW21_SCYLI</name>
<feature type="domain" description="Alcohol dehydrogenase-like C-terminal" evidence="6">
    <location>
        <begin position="163"/>
        <end position="295"/>
    </location>
</feature>
<dbReference type="PANTHER" id="PTHR42940">
    <property type="entry name" value="ALCOHOL DEHYDROGENASE 1-RELATED"/>
    <property type="match status" value="1"/>
</dbReference>